<gene>
    <name evidence="1" type="ordered locus">HPL003_23960</name>
</gene>
<proteinExistence type="predicted"/>
<evidence type="ECO:0000313" key="1">
    <source>
        <dbReference type="EMBL" id="AET61510.1"/>
    </source>
</evidence>
<reference evidence="1 2" key="3">
    <citation type="journal article" date="2012" name="J. Bacteriol.">
        <title>Genome Sequence of Paenibacillus terrae HPL-003, a Xylanase-Producing Bacterium Isolated from Soil Found in Forest Residue.</title>
        <authorList>
            <person name="Shin S.H."/>
            <person name="Kim S."/>
            <person name="Kim J.Y."/>
            <person name="Song H.Y."/>
            <person name="Cho S.J."/>
            <person name="Kim D.R."/>
            <person name="Lee K.I."/>
            <person name="Lim H.K."/>
            <person name="Park N.J."/>
            <person name="Hwang I.T."/>
            <person name="Yang K.S."/>
        </authorList>
    </citation>
    <scope>NUCLEOTIDE SEQUENCE [LARGE SCALE GENOMIC DNA]</scope>
    <source>
        <strain evidence="1 2">HPL-003</strain>
    </source>
</reference>
<dbReference type="RefSeq" id="WP_014282202.1">
    <property type="nucleotide sequence ID" value="NC_016641.1"/>
</dbReference>
<dbReference type="STRING" id="985665.HPL003_23960"/>
<dbReference type="KEGG" id="pta:HPL003_23960"/>
<sequence>MTIDTGKLRPHKQDDWFVKVPVILFRLYPKLEGFTVETAGFYGYLRSWCQNKPSHRLYGKTWLNQREIEAQTGLSPYKIRQHAATLCRYGLLNVTKSDRIPNKLIYEPLEPLTYAEFHEKYGIGGGTEDEQPSDVS</sequence>
<dbReference type="HOGENOM" id="CLU_1873401_0_0_9"/>
<accession>G7VSM0</accession>
<protein>
    <submittedName>
        <fullName evidence="1">Uncharacterized protein</fullName>
    </submittedName>
</protein>
<evidence type="ECO:0000313" key="2">
    <source>
        <dbReference type="Proteomes" id="UP000005876"/>
    </source>
</evidence>
<dbReference type="Proteomes" id="UP000005876">
    <property type="component" value="Chromosome"/>
</dbReference>
<dbReference type="AlphaFoldDB" id="G7VSM0"/>
<reference key="2">
    <citation type="submission" date="2011-11" db="EMBL/GenBank/DDBJ databases">
        <authorList>
            <person name="Shin S.H."/>
            <person name="Kim S."/>
            <person name="Kim J.Y."/>
        </authorList>
    </citation>
    <scope>NUCLEOTIDE SEQUENCE</scope>
    <source>
        <strain>HPL-003</strain>
    </source>
</reference>
<dbReference type="EMBL" id="CP003107">
    <property type="protein sequence ID" value="AET61510.1"/>
    <property type="molecule type" value="Genomic_DNA"/>
</dbReference>
<reference evidence="2" key="1">
    <citation type="submission" date="2011-11" db="EMBL/GenBank/DDBJ databases">
        <title>Complete sequence of Paenibacillus terrae HPL-003.</title>
        <authorList>
            <person name="Shin S.H."/>
            <person name="Kim S."/>
            <person name="Kim J.Y."/>
        </authorList>
    </citation>
    <scope>NUCLEOTIDE SEQUENCE [LARGE SCALE GENOMIC DNA]</scope>
    <source>
        <strain evidence="2">HPL-003</strain>
    </source>
</reference>
<name>G7VSM0_PAETH</name>
<dbReference type="OrthoDB" id="2623085at2"/>
<organism evidence="1 2">
    <name type="scientific">Paenibacillus terrae (strain HPL-003)</name>
    <dbReference type="NCBI Taxonomy" id="985665"/>
    <lineage>
        <taxon>Bacteria</taxon>
        <taxon>Bacillati</taxon>
        <taxon>Bacillota</taxon>
        <taxon>Bacilli</taxon>
        <taxon>Bacillales</taxon>
        <taxon>Paenibacillaceae</taxon>
        <taxon>Paenibacillus</taxon>
    </lineage>
</organism>